<reference evidence="2 3" key="1">
    <citation type="submission" date="2019-02" db="EMBL/GenBank/DDBJ databases">
        <title>Genome sequencing of the rare red list fungi Dentipellis fragilis.</title>
        <authorList>
            <person name="Buettner E."/>
            <person name="Kellner H."/>
        </authorList>
    </citation>
    <scope>NUCLEOTIDE SEQUENCE [LARGE SCALE GENOMIC DNA]</scope>
    <source>
        <strain evidence="2 3">DSM 105465</strain>
    </source>
</reference>
<name>A0A4Y9XVE1_9AGAM</name>
<accession>A0A4Y9XVE1</accession>
<dbReference type="Proteomes" id="UP000298327">
    <property type="component" value="Unassembled WGS sequence"/>
</dbReference>
<organism evidence="2 3">
    <name type="scientific">Dentipellis fragilis</name>
    <dbReference type="NCBI Taxonomy" id="205917"/>
    <lineage>
        <taxon>Eukaryota</taxon>
        <taxon>Fungi</taxon>
        <taxon>Dikarya</taxon>
        <taxon>Basidiomycota</taxon>
        <taxon>Agaricomycotina</taxon>
        <taxon>Agaricomycetes</taxon>
        <taxon>Russulales</taxon>
        <taxon>Hericiaceae</taxon>
        <taxon>Dentipellis</taxon>
    </lineage>
</organism>
<keyword evidence="3" id="KW-1185">Reference proteome</keyword>
<dbReference type="EMBL" id="SEOQ01001114">
    <property type="protein sequence ID" value="TFY53718.1"/>
    <property type="molecule type" value="Genomic_DNA"/>
</dbReference>
<gene>
    <name evidence="2" type="ORF">EVG20_g9991</name>
</gene>
<feature type="region of interest" description="Disordered" evidence="1">
    <location>
        <begin position="304"/>
        <end position="349"/>
    </location>
</feature>
<dbReference type="AlphaFoldDB" id="A0A4Y9XVE1"/>
<comment type="caution">
    <text evidence="2">The sequence shown here is derived from an EMBL/GenBank/DDBJ whole genome shotgun (WGS) entry which is preliminary data.</text>
</comment>
<evidence type="ECO:0000313" key="2">
    <source>
        <dbReference type="EMBL" id="TFY53718.1"/>
    </source>
</evidence>
<feature type="region of interest" description="Disordered" evidence="1">
    <location>
        <begin position="207"/>
        <end position="226"/>
    </location>
</feature>
<proteinExistence type="predicted"/>
<protein>
    <submittedName>
        <fullName evidence="2">Uncharacterized protein</fullName>
    </submittedName>
</protein>
<sequence length="639" mass="68975">MSDAAKSPIPCPNKASGLCSGKGLNKMCSHGLCRQCCLASSKAEYDRRVAEARPHPKKKWCHVSGHNYEPTTSLAPSSLADQARSSSSTSASLAASSSAASPSESLSLVAPPTSMNRPSAHAMPVPVLWQKVPADAIPSHLQQDTLAAEAARRKQEVILAKKNSRKLWLNLLIWSRVGTAPTTYKITADSGGSVILAMYPQVVHALSSTSHDTPSPSSSDSDSASASLEEHPNIFAEIFDPSLTRWTVIALRDALGPELAGQHSEALLCTWSQDCAMSDFDCLELESHLERLYGVRRTESGYTRKRGFSSGEAPDAKRLQIASDPLPATPTKSASHRPSTPHIMSSPGPLMHDTEGSYFRAAPHASLIPSASRWPVSMHLPFIPEDSENYVASGSEVQNGLSNLMHSSVMLESDNTKKVGTIFPSLFYFCDLYRGAERFSELSKTMKASDAFEMVFPTVKYAESTWSKVRREFRCATEEECMEWVNKGRTPGALYHLFRPLIKGRKYVRPTLPWETLARGRGQALKAFKPGEPLAVLNDQSSFTGSDVATPVLSSAEAPSSIIPGLSPAVCSPAPTSIPPLSVPSPASMAQDFDSTLSVDPLTEAELAALDELLQDPATCHALGFFVNAQEDSTFSHLS</sequence>
<evidence type="ECO:0000313" key="3">
    <source>
        <dbReference type="Proteomes" id="UP000298327"/>
    </source>
</evidence>
<evidence type="ECO:0000256" key="1">
    <source>
        <dbReference type="SAM" id="MobiDB-lite"/>
    </source>
</evidence>
<dbReference type="OrthoDB" id="3323069at2759"/>